<gene>
    <name evidence="3" type="ORF">F2P47_00795</name>
</gene>
<evidence type="ECO:0000313" key="4">
    <source>
        <dbReference type="Proteomes" id="UP000468901"/>
    </source>
</evidence>
<feature type="region of interest" description="Disordered" evidence="1">
    <location>
        <begin position="81"/>
        <end position="101"/>
    </location>
</feature>
<comment type="caution">
    <text evidence="3">The sequence shown here is derived from an EMBL/GenBank/DDBJ whole genome shotgun (WGS) entry which is preliminary data.</text>
</comment>
<dbReference type="EMBL" id="WESC01000001">
    <property type="protein sequence ID" value="KAB7742703.1"/>
    <property type="molecule type" value="Genomic_DNA"/>
</dbReference>
<evidence type="ECO:0000256" key="2">
    <source>
        <dbReference type="SAM" id="Phobius"/>
    </source>
</evidence>
<evidence type="ECO:0000256" key="1">
    <source>
        <dbReference type="SAM" id="MobiDB-lite"/>
    </source>
</evidence>
<dbReference type="Proteomes" id="UP000468901">
    <property type="component" value="Unassembled WGS sequence"/>
</dbReference>
<name>A0A6N6VLW9_9HYPH</name>
<reference evidence="3 4" key="1">
    <citation type="submission" date="2019-09" db="EMBL/GenBank/DDBJ databases">
        <title>Parvibaculum sedimenti sp. nov., isolated from sediment.</title>
        <authorList>
            <person name="Wang Y."/>
        </authorList>
    </citation>
    <scope>NUCLEOTIDE SEQUENCE [LARGE SCALE GENOMIC DNA]</scope>
    <source>
        <strain evidence="3 4">HXT-9</strain>
    </source>
</reference>
<protein>
    <submittedName>
        <fullName evidence="3">DUF1049 domain-containing protein</fullName>
    </submittedName>
</protein>
<proteinExistence type="predicted"/>
<keyword evidence="2" id="KW-0812">Transmembrane</keyword>
<sequence>MEPLSLLRWIVLPPVALIVIALAVANRHVVSFSLDPFNAQAPALSLEIPLAAIVLISLFIGILIGGFAAWSQAKIKIARRKAPPPMGRAKSTPTNLPAATL</sequence>
<organism evidence="3 4">
    <name type="scientific">Parvibaculum sedimenti</name>
    <dbReference type="NCBI Taxonomy" id="2608632"/>
    <lineage>
        <taxon>Bacteria</taxon>
        <taxon>Pseudomonadati</taxon>
        <taxon>Pseudomonadota</taxon>
        <taxon>Alphaproteobacteria</taxon>
        <taxon>Hyphomicrobiales</taxon>
        <taxon>Parvibaculaceae</taxon>
        <taxon>Parvibaculum</taxon>
    </lineage>
</organism>
<feature type="transmembrane region" description="Helical" evidence="2">
    <location>
        <begin position="48"/>
        <end position="70"/>
    </location>
</feature>
<accession>A0A6N6VLW9</accession>
<feature type="compositionally biased region" description="Polar residues" evidence="1">
    <location>
        <begin position="91"/>
        <end position="101"/>
    </location>
</feature>
<keyword evidence="2" id="KW-0472">Membrane</keyword>
<keyword evidence="2" id="KW-1133">Transmembrane helix</keyword>
<dbReference type="AlphaFoldDB" id="A0A6N6VLW9"/>
<evidence type="ECO:0000313" key="3">
    <source>
        <dbReference type="EMBL" id="KAB7742703.1"/>
    </source>
</evidence>
<keyword evidence="4" id="KW-1185">Reference proteome</keyword>
<feature type="transmembrane region" description="Helical" evidence="2">
    <location>
        <begin position="7"/>
        <end position="28"/>
    </location>
</feature>